<dbReference type="InterPro" id="IPR013096">
    <property type="entry name" value="Cupin_2"/>
</dbReference>
<organism evidence="2 3">
    <name type="scientific">Herpetosiphon gulosus</name>
    <dbReference type="NCBI Taxonomy" id="1973496"/>
    <lineage>
        <taxon>Bacteria</taxon>
        <taxon>Bacillati</taxon>
        <taxon>Chloroflexota</taxon>
        <taxon>Chloroflexia</taxon>
        <taxon>Herpetosiphonales</taxon>
        <taxon>Herpetosiphonaceae</taxon>
        <taxon>Herpetosiphon</taxon>
    </lineage>
</organism>
<dbReference type="InterPro" id="IPR011051">
    <property type="entry name" value="RmlC_Cupin_sf"/>
</dbReference>
<keyword evidence="3" id="KW-1185">Reference proteome</keyword>
<feature type="domain" description="Cupin type-2" evidence="1">
    <location>
        <begin position="40"/>
        <end position="106"/>
    </location>
</feature>
<comment type="caution">
    <text evidence="2">The sequence shown here is derived from an EMBL/GenBank/DDBJ whole genome shotgun (WGS) entry which is preliminary data.</text>
</comment>
<accession>A0ABP9X0R7</accession>
<dbReference type="PANTHER" id="PTHR36440">
    <property type="entry name" value="PUTATIVE (AFU_ORTHOLOGUE AFUA_8G07350)-RELATED"/>
    <property type="match status" value="1"/>
</dbReference>
<dbReference type="InterPro" id="IPR014710">
    <property type="entry name" value="RmlC-like_jellyroll"/>
</dbReference>
<dbReference type="InterPro" id="IPR053146">
    <property type="entry name" value="QDO-like"/>
</dbReference>
<proteinExistence type="predicted"/>
<dbReference type="EMBL" id="BAABRU010000009">
    <property type="protein sequence ID" value="GAA5528919.1"/>
    <property type="molecule type" value="Genomic_DNA"/>
</dbReference>
<dbReference type="Pfam" id="PF07883">
    <property type="entry name" value="Cupin_2"/>
    <property type="match status" value="1"/>
</dbReference>
<dbReference type="RefSeq" id="WP_345722539.1">
    <property type="nucleotide sequence ID" value="NZ_BAABRU010000009.1"/>
</dbReference>
<reference evidence="2 3" key="1">
    <citation type="submission" date="2024-02" db="EMBL/GenBank/DDBJ databases">
        <title>Herpetosiphon gulosus NBRC 112829.</title>
        <authorList>
            <person name="Ichikawa N."/>
            <person name="Katano-Makiyama Y."/>
            <person name="Hidaka K."/>
        </authorList>
    </citation>
    <scope>NUCLEOTIDE SEQUENCE [LARGE SCALE GENOMIC DNA]</scope>
    <source>
        <strain evidence="2 3">NBRC 112829</strain>
    </source>
</reference>
<dbReference type="SUPFAM" id="SSF51182">
    <property type="entry name" value="RmlC-like cupins"/>
    <property type="match status" value="1"/>
</dbReference>
<evidence type="ECO:0000313" key="3">
    <source>
        <dbReference type="Proteomes" id="UP001428290"/>
    </source>
</evidence>
<gene>
    <name evidence="2" type="ORF">Hgul01_02722</name>
</gene>
<dbReference type="Gene3D" id="2.60.120.10">
    <property type="entry name" value="Jelly Rolls"/>
    <property type="match status" value="1"/>
</dbReference>
<evidence type="ECO:0000259" key="1">
    <source>
        <dbReference type="Pfam" id="PF07883"/>
    </source>
</evidence>
<name>A0ABP9X0R7_9CHLR</name>
<dbReference type="PANTHER" id="PTHR36440:SF1">
    <property type="entry name" value="PUTATIVE (AFU_ORTHOLOGUE AFUA_8G07350)-RELATED"/>
    <property type="match status" value="1"/>
</dbReference>
<evidence type="ECO:0000313" key="2">
    <source>
        <dbReference type="EMBL" id="GAA5528919.1"/>
    </source>
</evidence>
<protein>
    <recommendedName>
        <fullName evidence="1">Cupin type-2 domain-containing protein</fullName>
    </recommendedName>
</protein>
<dbReference type="Proteomes" id="UP001428290">
    <property type="component" value="Unassembled WGS sequence"/>
</dbReference>
<sequence>MSEPFMPISVVLPEAGTTLIGDIRCKIPSAATNDQCTVLEVTLLPGQGAVMHQHEIEMEILVVQAGRCTVGDERNQWVLEVGGIAHFPQRTRHFFRNDHPETCVILITAIPGGLDRFFEALAAQAKNPAED</sequence>